<keyword evidence="4 5" id="KW-0472">Membrane</keyword>
<dbReference type="InterPro" id="IPR052165">
    <property type="entry name" value="Membrane_assoc_protease"/>
</dbReference>
<comment type="subcellular location">
    <subcellularLocation>
        <location evidence="1">Membrane</location>
        <topology evidence="1">Multi-pass membrane protein</topology>
    </subcellularLocation>
</comment>
<name>A0AA46H0B6_9MICO</name>
<dbReference type="PANTHER" id="PTHR33507">
    <property type="entry name" value="INNER MEMBRANE PROTEIN YBBJ"/>
    <property type="match status" value="1"/>
</dbReference>
<dbReference type="Gene3D" id="2.40.50.140">
    <property type="entry name" value="Nucleic acid-binding proteins"/>
    <property type="match status" value="1"/>
</dbReference>
<gene>
    <name evidence="7" type="ORF">NCTC7915_01106</name>
</gene>
<evidence type="ECO:0000256" key="5">
    <source>
        <dbReference type="SAM" id="Phobius"/>
    </source>
</evidence>
<dbReference type="AlphaFoldDB" id="A0AA46H0B6"/>
<evidence type="ECO:0000256" key="4">
    <source>
        <dbReference type="ARBA" id="ARBA00023136"/>
    </source>
</evidence>
<keyword evidence="3 5" id="KW-1133">Transmembrane helix</keyword>
<evidence type="ECO:0000256" key="3">
    <source>
        <dbReference type="ARBA" id="ARBA00022989"/>
    </source>
</evidence>
<feature type="domain" description="NfeD-like C-terminal" evidence="6">
    <location>
        <begin position="92"/>
        <end position="152"/>
    </location>
</feature>
<dbReference type="Proteomes" id="UP000254118">
    <property type="component" value="Unassembled WGS sequence"/>
</dbReference>
<dbReference type="PANTHER" id="PTHR33507:SF3">
    <property type="entry name" value="INNER MEMBRANE PROTEIN YBBJ"/>
    <property type="match status" value="1"/>
</dbReference>
<evidence type="ECO:0000259" key="6">
    <source>
        <dbReference type="Pfam" id="PF01957"/>
    </source>
</evidence>
<evidence type="ECO:0000256" key="2">
    <source>
        <dbReference type="ARBA" id="ARBA00022692"/>
    </source>
</evidence>
<dbReference type="RefSeq" id="WP_115030478.1">
    <property type="nucleotide sequence ID" value="NZ_UFYA01000001.1"/>
</dbReference>
<feature type="transmembrane region" description="Helical" evidence="5">
    <location>
        <begin position="7"/>
        <end position="26"/>
    </location>
</feature>
<dbReference type="GO" id="GO:0005886">
    <property type="term" value="C:plasma membrane"/>
    <property type="evidence" value="ECO:0007669"/>
    <property type="project" value="TreeGrafter"/>
</dbReference>
<evidence type="ECO:0000313" key="8">
    <source>
        <dbReference type="Proteomes" id="UP000254118"/>
    </source>
</evidence>
<protein>
    <submittedName>
        <fullName evidence="7">NfeD-like C-terminal, partner-binding</fullName>
    </submittedName>
</protein>
<accession>A0AA46H0B6</accession>
<comment type="caution">
    <text evidence="7">The sequence shown here is derived from an EMBL/GenBank/DDBJ whole genome shotgun (WGS) entry which is preliminary data.</text>
</comment>
<evidence type="ECO:0000256" key="1">
    <source>
        <dbReference type="ARBA" id="ARBA00004141"/>
    </source>
</evidence>
<organism evidence="7 8">
    <name type="scientific">Dermatophilus congolensis</name>
    <dbReference type="NCBI Taxonomy" id="1863"/>
    <lineage>
        <taxon>Bacteria</taxon>
        <taxon>Bacillati</taxon>
        <taxon>Actinomycetota</taxon>
        <taxon>Actinomycetes</taxon>
        <taxon>Micrococcales</taxon>
        <taxon>Dermatophilaceae</taxon>
        <taxon>Dermatophilus</taxon>
    </lineage>
</organism>
<proteinExistence type="predicted"/>
<keyword evidence="2 5" id="KW-0812">Transmembrane</keyword>
<dbReference type="InterPro" id="IPR002810">
    <property type="entry name" value="NfeD-like_C"/>
</dbReference>
<dbReference type="SUPFAM" id="SSF141322">
    <property type="entry name" value="NfeD domain-like"/>
    <property type="match status" value="1"/>
</dbReference>
<reference evidence="7 8" key="1">
    <citation type="submission" date="2018-06" db="EMBL/GenBank/DDBJ databases">
        <authorList>
            <consortium name="Pathogen Informatics"/>
            <person name="Doyle S."/>
        </authorList>
    </citation>
    <scope>NUCLEOTIDE SEQUENCE [LARGE SCALE GENOMIC DNA]</scope>
    <source>
        <strain evidence="7 8">NCTC7915</strain>
    </source>
</reference>
<sequence>MENLPEWLVHNAWAAWLGAALILAGVELASADFVFLMLAAGAFAASMTAFVVGAPGQVVVFAVVAVSLIFTVRPVLKQRFLASLPQFASGKEAYVGRRGVVVEEVTDCGGQVKVDGEVWSARWAEGARVLPGAVGAWVQVSGVDGVTLLVVPHVGPQDAVSGVGD</sequence>
<feature type="transmembrane region" description="Helical" evidence="5">
    <location>
        <begin position="58"/>
        <end position="76"/>
    </location>
</feature>
<dbReference type="Pfam" id="PF01957">
    <property type="entry name" value="NfeD"/>
    <property type="match status" value="1"/>
</dbReference>
<dbReference type="InterPro" id="IPR012340">
    <property type="entry name" value="NA-bd_OB-fold"/>
</dbReference>
<dbReference type="EMBL" id="UFYA01000001">
    <property type="protein sequence ID" value="STD08953.1"/>
    <property type="molecule type" value="Genomic_DNA"/>
</dbReference>
<evidence type="ECO:0000313" key="7">
    <source>
        <dbReference type="EMBL" id="STD08953.1"/>
    </source>
</evidence>